<proteinExistence type="predicted"/>
<comment type="caution">
    <text evidence="2">The sequence shown here is derived from an EMBL/GenBank/DDBJ whole genome shotgun (WGS) entry which is preliminary data.</text>
</comment>
<name>A0A835YJK2_9STRA</name>
<keyword evidence="3" id="KW-1185">Reference proteome</keyword>
<accession>A0A835YJK2</accession>
<organism evidence="2 3">
    <name type="scientific">Tribonema minus</name>
    <dbReference type="NCBI Taxonomy" id="303371"/>
    <lineage>
        <taxon>Eukaryota</taxon>
        <taxon>Sar</taxon>
        <taxon>Stramenopiles</taxon>
        <taxon>Ochrophyta</taxon>
        <taxon>PX clade</taxon>
        <taxon>Xanthophyceae</taxon>
        <taxon>Tribonematales</taxon>
        <taxon>Tribonemataceae</taxon>
        <taxon>Tribonema</taxon>
    </lineage>
</organism>
<feature type="region of interest" description="Disordered" evidence="1">
    <location>
        <begin position="21"/>
        <end position="66"/>
    </location>
</feature>
<sequence>MQCTVPSIASTLDVGLAARVPHPSEAPSQHASTAAADRKPKRTYSTNLDDLTSSSPAKPAGGATANEAATAAFAAKLAAALHDETDTAAVARSGQRAVSSVKGLSADAAAAMQGGEGAGAGGDGGAVKSNKIIEPAQRQSPVASSEYVITAEAALR</sequence>
<evidence type="ECO:0000256" key="1">
    <source>
        <dbReference type="SAM" id="MobiDB-lite"/>
    </source>
</evidence>
<evidence type="ECO:0000313" key="2">
    <source>
        <dbReference type="EMBL" id="KAG5176340.1"/>
    </source>
</evidence>
<feature type="compositionally biased region" description="Low complexity" evidence="1">
    <location>
        <begin position="57"/>
        <end position="66"/>
    </location>
</feature>
<dbReference type="AlphaFoldDB" id="A0A835YJK2"/>
<reference evidence="2" key="1">
    <citation type="submission" date="2021-02" db="EMBL/GenBank/DDBJ databases">
        <title>First Annotated Genome of the Yellow-green Alga Tribonema minus.</title>
        <authorList>
            <person name="Mahan K.M."/>
        </authorList>
    </citation>
    <scope>NUCLEOTIDE SEQUENCE</scope>
    <source>
        <strain evidence="2">UTEX B ZZ1240</strain>
    </source>
</reference>
<protein>
    <submittedName>
        <fullName evidence="2">Uncharacterized protein</fullName>
    </submittedName>
</protein>
<feature type="compositionally biased region" description="Polar residues" evidence="1">
    <location>
        <begin position="43"/>
        <end position="56"/>
    </location>
</feature>
<evidence type="ECO:0000313" key="3">
    <source>
        <dbReference type="Proteomes" id="UP000664859"/>
    </source>
</evidence>
<dbReference type="EMBL" id="JAFCMP010000538">
    <property type="protein sequence ID" value="KAG5176340.1"/>
    <property type="molecule type" value="Genomic_DNA"/>
</dbReference>
<gene>
    <name evidence="2" type="ORF">JKP88DRAFT_282866</name>
</gene>
<dbReference type="Proteomes" id="UP000664859">
    <property type="component" value="Unassembled WGS sequence"/>
</dbReference>